<dbReference type="EMBL" id="JAWDJR010000023">
    <property type="protein sequence ID" value="KAK9952871.1"/>
    <property type="molecule type" value="Genomic_DNA"/>
</dbReference>
<keyword evidence="3" id="KW-1185">Reference proteome</keyword>
<evidence type="ECO:0000313" key="3">
    <source>
        <dbReference type="Proteomes" id="UP001479290"/>
    </source>
</evidence>
<evidence type="ECO:0000256" key="1">
    <source>
        <dbReference type="SAM" id="Coils"/>
    </source>
</evidence>
<comment type="caution">
    <text evidence="2">The sequence shown here is derived from an EMBL/GenBank/DDBJ whole genome shotgun (WGS) entry which is preliminary data.</text>
</comment>
<gene>
    <name evidence="2" type="ORF">ABG768_016901</name>
</gene>
<dbReference type="AlphaFoldDB" id="A0AAW1YXV1"/>
<name>A0AAW1YXV1_CULAL</name>
<sequence length="422" mass="48084">MAGSQFDSTSSPEFIQQLLPSAQRTALLYHLSYLCLGNFPKLERLLRERAVETQMLFGSSEALLEKCVGTSENLVKSLLPSLKVAVEKNKPELAQKFLEKAKGWISDIIMDVKEIVKRYEKHNSDVATTTSDIITEKEETEKKQQEQTSEMEALQKIIDALEENLGKISKEIEDYEKKIEVKNAEIQKFISSITDTKEEQTTQMPGVTPMMGSSVAIFSMMVPFVESVIGYISKMVMATSQESMVKSLCDGLSELTGAKQRLKEQEWDIQNKLMDNQLKLAKLKIENGQLPSVIHLDDVQKCLSRIQQILIQLQKFWEKVGSLLDTLKKRTFAGEIWIEELEDLKEEFLESITAAKEGWEKFGISCMKANKIFSIQSNNAYKFLEINPSSMSKEEWQKEYESVKEKLEKIRPNTVNPPAITL</sequence>
<evidence type="ECO:0008006" key="4">
    <source>
        <dbReference type="Google" id="ProtNLM"/>
    </source>
</evidence>
<protein>
    <recommendedName>
        <fullName evidence="4">Restin-like protein</fullName>
    </recommendedName>
</protein>
<reference evidence="2 3" key="1">
    <citation type="submission" date="2024-05" db="EMBL/GenBank/DDBJ databases">
        <title>A high-quality chromosomal-level genome assembly of Topmouth culter (Culter alburnus).</title>
        <authorList>
            <person name="Zhao H."/>
        </authorList>
    </citation>
    <scope>NUCLEOTIDE SEQUENCE [LARGE SCALE GENOMIC DNA]</scope>
    <source>
        <strain evidence="2">CATC2023</strain>
        <tissue evidence="2">Muscle</tissue>
    </source>
</reference>
<dbReference type="Gene3D" id="1.20.1170.10">
    <property type="match status" value="1"/>
</dbReference>
<proteinExistence type="predicted"/>
<organism evidence="2 3">
    <name type="scientific">Culter alburnus</name>
    <name type="common">Topmouth culter</name>
    <dbReference type="NCBI Taxonomy" id="194366"/>
    <lineage>
        <taxon>Eukaryota</taxon>
        <taxon>Metazoa</taxon>
        <taxon>Chordata</taxon>
        <taxon>Craniata</taxon>
        <taxon>Vertebrata</taxon>
        <taxon>Euteleostomi</taxon>
        <taxon>Actinopterygii</taxon>
        <taxon>Neopterygii</taxon>
        <taxon>Teleostei</taxon>
        <taxon>Ostariophysi</taxon>
        <taxon>Cypriniformes</taxon>
        <taxon>Xenocyprididae</taxon>
        <taxon>Xenocypridinae</taxon>
        <taxon>Culter</taxon>
    </lineage>
</organism>
<dbReference type="Proteomes" id="UP001479290">
    <property type="component" value="Unassembled WGS sequence"/>
</dbReference>
<feature type="coiled-coil region" evidence="1">
    <location>
        <begin position="137"/>
        <end position="192"/>
    </location>
</feature>
<evidence type="ECO:0000313" key="2">
    <source>
        <dbReference type="EMBL" id="KAK9952871.1"/>
    </source>
</evidence>
<keyword evidence="1" id="KW-0175">Coiled coil</keyword>
<accession>A0AAW1YXV1</accession>